<sequence>MRDRGVELSTSSWSACRSSENFHNPDEFKSERWLDRNSTDKKHTSQPLSLGSRVCIGRNLALKEIRLVLSKMLWVYDMELVNEDLDLDRDSTTYFLWIKPEIWMRFTRRQGVQVLLELAQKRSESKHKVMGPMNKRKKEIDVILLVLPIDAPETGVLIAVRSMNIHQYDSSHFLVPHVPSSLATGRTYLYCMSH</sequence>
<dbReference type="InterPro" id="IPR050121">
    <property type="entry name" value="Cytochrome_P450_monoxygenase"/>
</dbReference>
<keyword evidence="5 6" id="KW-0408">Iron</keyword>
<evidence type="ECO:0000256" key="1">
    <source>
        <dbReference type="ARBA" id="ARBA00001971"/>
    </source>
</evidence>
<dbReference type="InterPro" id="IPR036396">
    <property type="entry name" value="Cyt_P450_sf"/>
</dbReference>
<dbReference type="GO" id="GO:0004497">
    <property type="term" value="F:monooxygenase activity"/>
    <property type="evidence" value="ECO:0007669"/>
    <property type="project" value="InterPro"/>
</dbReference>
<dbReference type="EMBL" id="NESQ01000446">
    <property type="protein sequence ID" value="PUU72908.1"/>
    <property type="molecule type" value="Genomic_DNA"/>
</dbReference>
<dbReference type="Gene3D" id="1.10.630.10">
    <property type="entry name" value="Cytochrome P450"/>
    <property type="match status" value="1"/>
</dbReference>
<evidence type="ECO:0000256" key="3">
    <source>
        <dbReference type="ARBA" id="ARBA00022617"/>
    </source>
</evidence>
<dbReference type="PANTHER" id="PTHR24305:SF210">
    <property type="entry name" value="CYTOCHROME P450 MONOOXYGENASE ASQL-RELATED"/>
    <property type="match status" value="1"/>
</dbReference>
<evidence type="ECO:0000256" key="4">
    <source>
        <dbReference type="ARBA" id="ARBA00022723"/>
    </source>
</evidence>
<keyword evidence="8" id="KW-1185">Reference proteome</keyword>
<accession>A0A2T6ZBN7</accession>
<evidence type="ECO:0000313" key="8">
    <source>
        <dbReference type="Proteomes" id="UP000244722"/>
    </source>
</evidence>
<dbReference type="InterPro" id="IPR001128">
    <property type="entry name" value="Cyt_P450"/>
</dbReference>
<dbReference type="Pfam" id="PF00067">
    <property type="entry name" value="p450"/>
    <property type="match status" value="1"/>
</dbReference>
<comment type="caution">
    <text evidence="7">The sequence shown here is derived from an EMBL/GenBank/DDBJ whole genome shotgun (WGS) entry which is preliminary data.</text>
</comment>
<name>A0A2T6ZBN7_TUBBO</name>
<reference evidence="7 8" key="1">
    <citation type="submission" date="2017-04" db="EMBL/GenBank/DDBJ databases">
        <title>Draft genome sequence of Tuber borchii Vittad., a whitish edible truffle.</title>
        <authorList>
            <consortium name="DOE Joint Genome Institute"/>
            <person name="Murat C."/>
            <person name="Kuo A."/>
            <person name="Barry K.W."/>
            <person name="Clum A."/>
            <person name="Dockter R.B."/>
            <person name="Fauchery L."/>
            <person name="Iotti M."/>
            <person name="Kohler A."/>
            <person name="Labutti K."/>
            <person name="Lindquist E.A."/>
            <person name="Lipzen A."/>
            <person name="Ohm R.A."/>
            <person name="Wang M."/>
            <person name="Grigoriev I.V."/>
            <person name="Zambonelli A."/>
            <person name="Martin F.M."/>
        </authorList>
    </citation>
    <scope>NUCLEOTIDE SEQUENCE [LARGE SCALE GENOMIC DNA]</scope>
    <source>
        <strain evidence="7 8">Tbo3840</strain>
    </source>
</reference>
<dbReference type="SUPFAM" id="SSF48264">
    <property type="entry name" value="Cytochrome P450"/>
    <property type="match status" value="1"/>
</dbReference>
<evidence type="ECO:0000256" key="6">
    <source>
        <dbReference type="PIRSR" id="PIRSR602401-1"/>
    </source>
</evidence>
<comment type="similarity">
    <text evidence="2">Belongs to the cytochrome P450 family.</text>
</comment>
<dbReference type="PRINTS" id="PR00463">
    <property type="entry name" value="EP450I"/>
</dbReference>
<keyword evidence="4 6" id="KW-0479">Metal-binding</keyword>
<gene>
    <name evidence="7" type="ORF">B9Z19DRAFT_1136429</name>
</gene>
<feature type="binding site" description="axial binding residue" evidence="6">
    <location>
        <position position="55"/>
    </location>
    <ligand>
        <name>heme</name>
        <dbReference type="ChEBI" id="CHEBI:30413"/>
    </ligand>
    <ligandPart>
        <name>Fe</name>
        <dbReference type="ChEBI" id="CHEBI:18248"/>
    </ligandPart>
</feature>
<dbReference type="AlphaFoldDB" id="A0A2T6ZBN7"/>
<dbReference type="STRING" id="42251.A0A2T6ZBN7"/>
<comment type="cofactor">
    <cofactor evidence="1 6">
        <name>heme</name>
        <dbReference type="ChEBI" id="CHEBI:30413"/>
    </cofactor>
</comment>
<keyword evidence="3 6" id="KW-0349">Heme</keyword>
<evidence type="ECO:0000256" key="5">
    <source>
        <dbReference type="ARBA" id="ARBA00023004"/>
    </source>
</evidence>
<protein>
    <submittedName>
        <fullName evidence="7">Cytochrome P450</fullName>
    </submittedName>
</protein>
<evidence type="ECO:0000256" key="2">
    <source>
        <dbReference type="ARBA" id="ARBA00010617"/>
    </source>
</evidence>
<dbReference type="OrthoDB" id="1470350at2759"/>
<proteinExistence type="inferred from homology"/>
<dbReference type="PANTHER" id="PTHR24305">
    <property type="entry name" value="CYTOCHROME P450"/>
    <property type="match status" value="1"/>
</dbReference>
<organism evidence="7 8">
    <name type="scientific">Tuber borchii</name>
    <name type="common">White truffle</name>
    <dbReference type="NCBI Taxonomy" id="42251"/>
    <lineage>
        <taxon>Eukaryota</taxon>
        <taxon>Fungi</taxon>
        <taxon>Dikarya</taxon>
        <taxon>Ascomycota</taxon>
        <taxon>Pezizomycotina</taxon>
        <taxon>Pezizomycetes</taxon>
        <taxon>Pezizales</taxon>
        <taxon>Tuberaceae</taxon>
        <taxon>Tuber</taxon>
    </lineage>
</organism>
<dbReference type="InterPro" id="IPR002401">
    <property type="entry name" value="Cyt_P450_E_grp-I"/>
</dbReference>
<dbReference type="GO" id="GO:0016705">
    <property type="term" value="F:oxidoreductase activity, acting on paired donors, with incorporation or reduction of molecular oxygen"/>
    <property type="evidence" value="ECO:0007669"/>
    <property type="project" value="InterPro"/>
</dbReference>
<dbReference type="Proteomes" id="UP000244722">
    <property type="component" value="Unassembled WGS sequence"/>
</dbReference>
<dbReference type="GO" id="GO:0020037">
    <property type="term" value="F:heme binding"/>
    <property type="evidence" value="ECO:0007669"/>
    <property type="project" value="InterPro"/>
</dbReference>
<evidence type="ECO:0000313" key="7">
    <source>
        <dbReference type="EMBL" id="PUU72908.1"/>
    </source>
</evidence>
<dbReference type="GO" id="GO:0005506">
    <property type="term" value="F:iron ion binding"/>
    <property type="evidence" value="ECO:0007669"/>
    <property type="project" value="InterPro"/>
</dbReference>